<dbReference type="NCBIfam" id="NF000768">
    <property type="entry name" value="PRK00051.1"/>
    <property type="match status" value="1"/>
</dbReference>
<feature type="binding site" evidence="11">
    <location>
        <position position="105"/>
    </location>
    <ligand>
        <name>Zn(2+)</name>
        <dbReference type="ChEBI" id="CHEBI:29105"/>
        <note>ligand shared between dimeric partners</note>
    </ligand>
</feature>
<feature type="domain" description="Phosphoribosyl-AMP cyclohydrolase" evidence="12">
    <location>
        <begin position="33"/>
        <end position="107"/>
    </location>
</feature>
<dbReference type="GO" id="GO:0005737">
    <property type="term" value="C:cytoplasm"/>
    <property type="evidence" value="ECO:0007669"/>
    <property type="project" value="UniProtKB-SubCell"/>
</dbReference>
<feature type="binding site" evidence="11">
    <location>
        <position position="81"/>
    </location>
    <ligand>
        <name>Zn(2+)</name>
        <dbReference type="ChEBI" id="CHEBI:29105"/>
        <note>ligand shared between dimeric partners</note>
    </ligand>
</feature>
<dbReference type="InterPro" id="IPR038019">
    <property type="entry name" value="PRib_AMP_CycHydrolase_sf"/>
</dbReference>
<keyword evidence="11" id="KW-0862">Zinc</keyword>
<comment type="cofactor">
    <cofactor evidence="11">
        <name>Mg(2+)</name>
        <dbReference type="ChEBI" id="CHEBI:18420"/>
    </cofactor>
    <text evidence="11">Binds 1 Mg(2+) ion per subunit.</text>
</comment>
<name>A0A0F5YFL2_9CYAN</name>
<keyword evidence="10 11" id="KW-0368">Histidine biosynthesis</keyword>
<dbReference type="AlphaFoldDB" id="A0A0F5YFL2"/>
<dbReference type="GO" id="GO:0004635">
    <property type="term" value="F:phosphoribosyl-AMP cyclohydrolase activity"/>
    <property type="evidence" value="ECO:0007669"/>
    <property type="project" value="UniProtKB-UniRule"/>
</dbReference>
<evidence type="ECO:0000259" key="12">
    <source>
        <dbReference type="Pfam" id="PF01502"/>
    </source>
</evidence>
<proteinExistence type="inferred from homology"/>
<comment type="similarity">
    <text evidence="5">In the C-terminal section; belongs to the PRA-PH family.</text>
</comment>
<evidence type="ECO:0000256" key="8">
    <source>
        <dbReference type="ARBA" id="ARBA00022605"/>
    </source>
</evidence>
<evidence type="ECO:0000256" key="5">
    <source>
        <dbReference type="ARBA" id="ARBA00007731"/>
    </source>
</evidence>
<dbReference type="UniPathway" id="UPA00031">
    <property type="reaction ID" value="UER00008"/>
</dbReference>
<evidence type="ECO:0000313" key="14">
    <source>
        <dbReference type="Proteomes" id="UP000033607"/>
    </source>
</evidence>
<evidence type="ECO:0000313" key="13">
    <source>
        <dbReference type="EMBL" id="KKD37025.1"/>
    </source>
</evidence>
<comment type="similarity">
    <text evidence="11">Belongs to the PRA-CH family.</text>
</comment>
<comment type="function">
    <text evidence="11">Catalyzes the hydrolysis of the adenine ring of phosphoribosyl-AMP.</text>
</comment>
<dbReference type="GO" id="GO:0008270">
    <property type="term" value="F:zinc ion binding"/>
    <property type="evidence" value="ECO:0007669"/>
    <property type="project" value="UniProtKB-UniRule"/>
</dbReference>
<dbReference type="InterPro" id="IPR026660">
    <property type="entry name" value="PRA-CH"/>
</dbReference>
<feature type="binding site" evidence="11">
    <location>
        <position position="98"/>
    </location>
    <ligand>
        <name>Zn(2+)</name>
        <dbReference type="ChEBI" id="CHEBI:29105"/>
        <note>ligand shared between dimeric partners</note>
    </ligand>
</feature>
<dbReference type="Gene3D" id="3.10.20.810">
    <property type="entry name" value="Phosphoribosyl-AMP cyclohydrolase"/>
    <property type="match status" value="1"/>
</dbReference>
<comment type="catalytic activity">
    <reaction evidence="2">
        <text>1-(5-phospho-beta-D-ribosyl)-ATP + H2O = 1-(5-phospho-beta-D-ribosyl)-5'-AMP + diphosphate + H(+)</text>
        <dbReference type="Rhea" id="RHEA:22828"/>
        <dbReference type="ChEBI" id="CHEBI:15377"/>
        <dbReference type="ChEBI" id="CHEBI:15378"/>
        <dbReference type="ChEBI" id="CHEBI:33019"/>
        <dbReference type="ChEBI" id="CHEBI:59457"/>
        <dbReference type="ChEBI" id="CHEBI:73183"/>
        <dbReference type="EC" id="3.6.1.31"/>
    </reaction>
</comment>
<dbReference type="GO" id="GO:0000287">
    <property type="term" value="F:magnesium ion binding"/>
    <property type="evidence" value="ECO:0007669"/>
    <property type="project" value="UniProtKB-UniRule"/>
</dbReference>
<comment type="catalytic activity">
    <reaction evidence="1 11">
        <text>1-(5-phospho-beta-D-ribosyl)-5'-AMP + H2O = 1-(5-phospho-beta-D-ribosyl)-5-[(5-phospho-beta-D-ribosylamino)methylideneamino]imidazole-4-carboxamide</text>
        <dbReference type="Rhea" id="RHEA:20049"/>
        <dbReference type="ChEBI" id="CHEBI:15377"/>
        <dbReference type="ChEBI" id="CHEBI:58435"/>
        <dbReference type="ChEBI" id="CHEBI:59457"/>
        <dbReference type="EC" id="3.5.4.19"/>
    </reaction>
</comment>
<evidence type="ECO:0000256" key="1">
    <source>
        <dbReference type="ARBA" id="ARBA00000024"/>
    </source>
</evidence>
<feature type="binding site" evidence="11">
    <location>
        <position position="84"/>
    </location>
    <ligand>
        <name>Mg(2+)</name>
        <dbReference type="ChEBI" id="CHEBI:18420"/>
    </ligand>
</feature>
<dbReference type="GO" id="GO:0004636">
    <property type="term" value="F:phosphoribosyl-ATP diphosphatase activity"/>
    <property type="evidence" value="ECO:0007669"/>
    <property type="project" value="UniProtKB-EC"/>
</dbReference>
<organism evidence="13 14">
    <name type="scientific">Limnoraphis robusta CS-951</name>
    <dbReference type="NCBI Taxonomy" id="1637645"/>
    <lineage>
        <taxon>Bacteria</taxon>
        <taxon>Bacillati</taxon>
        <taxon>Cyanobacteriota</taxon>
        <taxon>Cyanophyceae</taxon>
        <taxon>Oscillatoriophycideae</taxon>
        <taxon>Oscillatoriales</taxon>
        <taxon>Sirenicapillariaceae</taxon>
        <taxon>Limnoraphis</taxon>
    </lineage>
</organism>
<dbReference type="EC" id="3.5.4.19" evidence="11"/>
<dbReference type="EMBL" id="LATL02000337">
    <property type="protein sequence ID" value="KKD37025.1"/>
    <property type="molecule type" value="Genomic_DNA"/>
</dbReference>
<dbReference type="FunFam" id="3.10.20.810:FF:000001">
    <property type="entry name" value="Histidine biosynthesis bifunctional protein HisIE"/>
    <property type="match status" value="1"/>
</dbReference>
<keyword evidence="11" id="KW-0479">Metal-binding</keyword>
<comment type="pathway">
    <text evidence="3 11">Amino-acid biosynthesis; L-histidine biosynthesis; L-histidine from 5-phospho-alpha-D-ribose 1-diphosphate: step 3/9.</text>
</comment>
<keyword evidence="7 11" id="KW-0963">Cytoplasm</keyword>
<comment type="similarity">
    <text evidence="6">In the N-terminal section; belongs to the PRA-CH family.</text>
</comment>
<feature type="binding site" evidence="11">
    <location>
        <position position="80"/>
    </location>
    <ligand>
        <name>Mg(2+)</name>
        <dbReference type="ChEBI" id="CHEBI:18420"/>
    </ligand>
</feature>
<evidence type="ECO:0000256" key="3">
    <source>
        <dbReference type="ARBA" id="ARBA00005169"/>
    </source>
</evidence>
<dbReference type="PANTHER" id="PTHR42945">
    <property type="entry name" value="HISTIDINE BIOSYNTHESIS BIFUNCTIONAL PROTEIN"/>
    <property type="match status" value="1"/>
</dbReference>
<evidence type="ECO:0000256" key="11">
    <source>
        <dbReference type="HAMAP-Rule" id="MF_01021"/>
    </source>
</evidence>
<dbReference type="PANTHER" id="PTHR42945:SF1">
    <property type="entry name" value="HISTIDINE BIOSYNTHESIS BIFUNCTIONAL PROTEIN HIS7"/>
    <property type="match status" value="1"/>
</dbReference>
<dbReference type="GO" id="GO:0000105">
    <property type="term" value="P:L-histidine biosynthetic process"/>
    <property type="evidence" value="ECO:0007669"/>
    <property type="project" value="UniProtKB-UniRule"/>
</dbReference>
<gene>
    <name evidence="11" type="primary">hisI</name>
    <name evidence="13" type="ORF">WN50_16595</name>
</gene>
<keyword evidence="11" id="KW-0460">Magnesium</keyword>
<dbReference type="Pfam" id="PF01502">
    <property type="entry name" value="PRA-CH"/>
    <property type="match status" value="1"/>
</dbReference>
<sequence>MNQDYLWIETLKFNQQGLIPAIAQDYQDNTVLMMAWMNHEALQKTLETGEVHYWSRSRGELWHKGATSGHIQIVKELYYDCDADVLLIKIDQVGGIACHTGVRSCFFNSVPLKNFQRLGEFD</sequence>
<feature type="binding site" evidence="11">
    <location>
        <position position="82"/>
    </location>
    <ligand>
        <name>Mg(2+)</name>
        <dbReference type="ChEBI" id="CHEBI:18420"/>
    </ligand>
</feature>
<evidence type="ECO:0000256" key="4">
    <source>
        <dbReference type="ARBA" id="ARBA00005204"/>
    </source>
</evidence>
<keyword evidence="8 11" id="KW-0028">Amino-acid biosynthesis</keyword>
<dbReference type="PATRIC" id="fig|1637645.4.peg.6632"/>
<evidence type="ECO:0000256" key="9">
    <source>
        <dbReference type="ARBA" id="ARBA00022801"/>
    </source>
</evidence>
<comment type="cofactor">
    <cofactor evidence="11">
        <name>Zn(2+)</name>
        <dbReference type="ChEBI" id="CHEBI:29105"/>
    </cofactor>
    <text evidence="11">Binds 1 zinc ion per subunit.</text>
</comment>
<comment type="subcellular location">
    <subcellularLocation>
        <location evidence="11">Cytoplasm</location>
    </subcellularLocation>
</comment>
<reference evidence="13 14" key="1">
    <citation type="submission" date="2015-06" db="EMBL/GenBank/DDBJ databases">
        <title>Draft genome assembly of filamentous brackish cyanobacterium Limnoraphis robusta strain CS-951.</title>
        <authorList>
            <person name="Willis A."/>
            <person name="Parks M."/>
            <person name="Burford M.A."/>
        </authorList>
    </citation>
    <scope>NUCLEOTIDE SEQUENCE [LARGE SCALE GENOMIC DNA]</scope>
    <source>
        <strain evidence="13 14">CS-951</strain>
    </source>
</reference>
<keyword evidence="9 11" id="KW-0378">Hydrolase</keyword>
<evidence type="ECO:0000256" key="7">
    <source>
        <dbReference type="ARBA" id="ARBA00022490"/>
    </source>
</evidence>
<evidence type="ECO:0000256" key="10">
    <source>
        <dbReference type="ARBA" id="ARBA00023102"/>
    </source>
</evidence>
<accession>A0A0F5YFL2</accession>
<evidence type="ECO:0000256" key="6">
    <source>
        <dbReference type="ARBA" id="ARBA00008299"/>
    </source>
</evidence>
<protein>
    <recommendedName>
        <fullName evidence="11">Phosphoribosyl-AMP cyclohydrolase</fullName>
        <shortName evidence="11">PRA-CH</shortName>
        <ecNumber evidence="11">3.5.4.19</ecNumber>
    </recommendedName>
</protein>
<evidence type="ECO:0000256" key="2">
    <source>
        <dbReference type="ARBA" id="ARBA00001460"/>
    </source>
</evidence>
<comment type="caution">
    <text evidence="13">The sequence shown here is derived from an EMBL/GenBank/DDBJ whole genome shotgun (WGS) entry which is preliminary data.</text>
</comment>
<dbReference type="Proteomes" id="UP000033607">
    <property type="component" value="Unassembled WGS sequence"/>
</dbReference>
<dbReference type="InterPro" id="IPR002496">
    <property type="entry name" value="PRib_AMP_CycHydrolase_dom"/>
</dbReference>
<dbReference type="OrthoDB" id="9795769at2"/>
<dbReference type="SUPFAM" id="SSF141734">
    <property type="entry name" value="HisI-like"/>
    <property type="match status" value="1"/>
</dbReference>
<dbReference type="HAMAP" id="MF_01021">
    <property type="entry name" value="HisI"/>
    <property type="match status" value="1"/>
</dbReference>
<comment type="subunit">
    <text evidence="11">Homodimer.</text>
</comment>
<comment type="pathway">
    <text evidence="4">Amino-acid biosynthesis; L-histidine biosynthesis; L-histidine from 5-phospho-alpha-D-ribose 1-diphosphate: step 2/9.</text>
</comment>